<evidence type="ECO:0000256" key="4">
    <source>
        <dbReference type="ARBA" id="ARBA00011152"/>
    </source>
</evidence>
<reference evidence="13" key="1">
    <citation type="submission" date="2021-04" db="EMBL/GenBank/DDBJ databases">
        <title>Isolation and polyphasic classification of algal microorganism.</title>
        <authorList>
            <person name="Wang S."/>
        </authorList>
    </citation>
    <scope>NUCLEOTIDE SEQUENCE</scope>
    <source>
        <strain evidence="13">720a</strain>
    </source>
</reference>
<dbReference type="EC" id="4.3.2.10" evidence="11"/>
<keyword evidence="5 11" id="KW-0963">Cytoplasm</keyword>
<comment type="subcellular location">
    <subcellularLocation>
        <location evidence="1 11">Cytoplasm</location>
    </subcellularLocation>
</comment>
<keyword evidence="6 11" id="KW-0028">Amino-acid biosynthesis</keyword>
<dbReference type="FunFam" id="3.20.20.70:FF:000006">
    <property type="entry name" value="Imidazole glycerol phosphate synthase subunit HisF"/>
    <property type="match status" value="1"/>
</dbReference>
<protein>
    <recommendedName>
        <fullName evidence="11">Imidazole glycerol phosphate synthase subunit HisF</fullName>
        <ecNumber evidence="11">4.3.2.10</ecNumber>
    </recommendedName>
    <alternativeName>
        <fullName evidence="11">IGP synthase cyclase subunit</fullName>
    </alternativeName>
    <alternativeName>
        <fullName evidence="11">IGP synthase subunit HisF</fullName>
    </alternativeName>
    <alternativeName>
        <fullName evidence="11">ImGP synthase subunit HisF</fullName>
        <shortName evidence="11">IGPS subunit HisF</shortName>
    </alternativeName>
</protein>
<evidence type="ECO:0000256" key="5">
    <source>
        <dbReference type="ARBA" id="ARBA00022490"/>
    </source>
</evidence>
<dbReference type="NCBIfam" id="TIGR00735">
    <property type="entry name" value="hisF"/>
    <property type="match status" value="1"/>
</dbReference>
<evidence type="ECO:0000256" key="7">
    <source>
        <dbReference type="ARBA" id="ARBA00023102"/>
    </source>
</evidence>
<dbReference type="InterPro" id="IPR013785">
    <property type="entry name" value="Aldolase_TIM"/>
</dbReference>
<evidence type="ECO:0000256" key="9">
    <source>
        <dbReference type="ARBA" id="ARBA00025475"/>
    </source>
</evidence>
<comment type="catalytic activity">
    <reaction evidence="10 11">
        <text>5-[(5-phospho-1-deoxy-D-ribulos-1-ylimino)methylamino]-1-(5-phospho-beta-D-ribosyl)imidazole-4-carboxamide + L-glutamine = D-erythro-1-(imidazol-4-yl)glycerol 3-phosphate + 5-amino-1-(5-phospho-beta-D-ribosyl)imidazole-4-carboxamide + L-glutamate + H(+)</text>
        <dbReference type="Rhea" id="RHEA:24793"/>
        <dbReference type="ChEBI" id="CHEBI:15378"/>
        <dbReference type="ChEBI" id="CHEBI:29985"/>
        <dbReference type="ChEBI" id="CHEBI:58278"/>
        <dbReference type="ChEBI" id="CHEBI:58359"/>
        <dbReference type="ChEBI" id="CHEBI:58475"/>
        <dbReference type="ChEBI" id="CHEBI:58525"/>
        <dbReference type="EC" id="4.3.2.10"/>
    </reaction>
</comment>
<dbReference type="GO" id="GO:0000105">
    <property type="term" value="P:L-histidine biosynthetic process"/>
    <property type="evidence" value="ECO:0007669"/>
    <property type="project" value="UniProtKB-UniRule"/>
</dbReference>
<feature type="active site" evidence="11">
    <location>
        <position position="11"/>
    </location>
</feature>
<proteinExistence type="inferred from homology"/>
<name>A0A941DYP5_9BACI</name>
<comment type="function">
    <text evidence="9 11">IGPS catalyzes the conversion of PRFAR and glutamine to IGP, AICAR and glutamate. The HisF subunit catalyzes the cyclization activity that produces IGP and AICAR from PRFAR using the ammonia provided by the HisH subunit.</text>
</comment>
<dbReference type="HAMAP" id="MF_01013">
    <property type="entry name" value="HisF"/>
    <property type="match status" value="1"/>
</dbReference>
<dbReference type="InterPro" id="IPR004651">
    <property type="entry name" value="HisF"/>
</dbReference>
<keyword evidence="8 11" id="KW-0456">Lyase</keyword>
<evidence type="ECO:0000256" key="12">
    <source>
        <dbReference type="RuleBase" id="RU003657"/>
    </source>
</evidence>
<accession>A0A941DYP5</accession>
<dbReference type="InterPro" id="IPR050064">
    <property type="entry name" value="IGPS_HisA/HisF"/>
</dbReference>
<evidence type="ECO:0000313" key="13">
    <source>
        <dbReference type="EMBL" id="MBR7797772.1"/>
    </source>
</evidence>
<dbReference type="GO" id="GO:0000107">
    <property type="term" value="F:imidazoleglycerol-phosphate synthase activity"/>
    <property type="evidence" value="ECO:0007669"/>
    <property type="project" value="UniProtKB-UniRule"/>
</dbReference>
<evidence type="ECO:0000256" key="10">
    <source>
        <dbReference type="ARBA" id="ARBA00047838"/>
    </source>
</evidence>
<evidence type="ECO:0000256" key="11">
    <source>
        <dbReference type="HAMAP-Rule" id="MF_01013"/>
    </source>
</evidence>
<dbReference type="GO" id="GO:0005737">
    <property type="term" value="C:cytoplasm"/>
    <property type="evidence" value="ECO:0007669"/>
    <property type="project" value="UniProtKB-SubCell"/>
</dbReference>
<dbReference type="AlphaFoldDB" id="A0A941DYP5"/>
<evidence type="ECO:0000256" key="3">
    <source>
        <dbReference type="ARBA" id="ARBA00009667"/>
    </source>
</evidence>
<comment type="pathway">
    <text evidence="2 11">Amino-acid biosynthesis; L-histidine biosynthesis; L-histidine from 5-phospho-alpha-D-ribose 1-diphosphate: step 5/9.</text>
</comment>
<dbReference type="InterPro" id="IPR011060">
    <property type="entry name" value="RibuloseP-bd_barrel"/>
</dbReference>
<evidence type="ECO:0000256" key="8">
    <source>
        <dbReference type="ARBA" id="ARBA00023239"/>
    </source>
</evidence>
<evidence type="ECO:0000313" key="14">
    <source>
        <dbReference type="Proteomes" id="UP000675284"/>
    </source>
</evidence>
<evidence type="ECO:0000256" key="6">
    <source>
        <dbReference type="ARBA" id="ARBA00022605"/>
    </source>
</evidence>
<dbReference type="InterPro" id="IPR006062">
    <property type="entry name" value="His_biosynth"/>
</dbReference>
<organism evidence="13 14">
    <name type="scientific">Virgibacillus salarius</name>
    <dbReference type="NCBI Taxonomy" id="447199"/>
    <lineage>
        <taxon>Bacteria</taxon>
        <taxon>Bacillati</taxon>
        <taxon>Bacillota</taxon>
        <taxon>Bacilli</taxon>
        <taxon>Bacillales</taxon>
        <taxon>Bacillaceae</taxon>
        <taxon>Virgibacillus</taxon>
    </lineage>
</organism>
<dbReference type="CDD" id="cd04731">
    <property type="entry name" value="HisF"/>
    <property type="match status" value="1"/>
</dbReference>
<dbReference type="Pfam" id="PF00977">
    <property type="entry name" value="His_biosynth"/>
    <property type="match status" value="1"/>
</dbReference>
<evidence type="ECO:0000256" key="2">
    <source>
        <dbReference type="ARBA" id="ARBA00005091"/>
    </source>
</evidence>
<dbReference type="SUPFAM" id="SSF51366">
    <property type="entry name" value="Ribulose-phoshate binding barrel"/>
    <property type="match status" value="1"/>
</dbReference>
<dbReference type="PANTHER" id="PTHR21235:SF2">
    <property type="entry name" value="IMIDAZOLE GLYCEROL PHOSPHATE SYNTHASE HISHF"/>
    <property type="match status" value="1"/>
</dbReference>
<dbReference type="EMBL" id="JAGSOT010000069">
    <property type="protein sequence ID" value="MBR7797772.1"/>
    <property type="molecule type" value="Genomic_DNA"/>
</dbReference>
<keyword evidence="14" id="KW-1185">Reference proteome</keyword>
<dbReference type="Gene3D" id="3.20.20.70">
    <property type="entry name" value="Aldolase class I"/>
    <property type="match status" value="1"/>
</dbReference>
<dbReference type="Proteomes" id="UP000675284">
    <property type="component" value="Unassembled WGS sequence"/>
</dbReference>
<evidence type="ECO:0000256" key="1">
    <source>
        <dbReference type="ARBA" id="ARBA00004496"/>
    </source>
</evidence>
<comment type="subunit">
    <text evidence="4 11">Heterodimer of HisH and HisF.</text>
</comment>
<comment type="caution">
    <text evidence="13">The sequence shown here is derived from an EMBL/GenBank/DDBJ whole genome shotgun (WGS) entry which is preliminary data.</text>
</comment>
<feature type="active site" evidence="11">
    <location>
        <position position="130"/>
    </location>
</feature>
<sequence>MLAKRIIPCLDVAGGRVVKGKKFKNIQDVADPVKLAKRYNQAGADELVFYDITASNEGRDIFLDVVESVAAEIAIPFTVGGGIRTLEDIHRVLRAGADKVSLNSAAITNPSLIKESALKFGSQCIVLSIDAKQTEQYKWDVYLNGGRKHAKLDAVEWAKQGEALGAGEIVINAIHTDGEQLGYDLNLIHLIASSVSIPIVASGGAGSINDFLEVLKPGLADAALAASVFHYNDIPIPQLKKHLYNKGIEIRSERI</sequence>
<keyword evidence="7 11" id="KW-0368">Histidine biosynthesis</keyword>
<comment type="similarity">
    <text evidence="3 11 12">Belongs to the HisA/HisF family.</text>
</comment>
<dbReference type="RefSeq" id="WP_026683103.1">
    <property type="nucleotide sequence ID" value="NZ_BAAACY010000022.1"/>
</dbReference>
<dbReference type="PANTHER" id="PTHR21235">
    <property type="entry name" value="IMIDAZOLE GLYCEROL PHOSPHATE SYNTHASE SUBUNIT HISF/H IGP SYNTHASE SUBUNIT HISF/H"/>
    <property type="match status" value="1"/>
</dbReference>
<dbReference type="GO" id="GO:0016829">
    <property type="term" value="F:lyase activity"/>
    <property type="evidence" value="ECO:0007669"/>
    <property type="project" value="UniProtKB-KW"/>
</dbReference>
<gene>
    <name evidence="11 13" type="primary">hisF</name>
    <name evidence="13" type="ORF">KCX74_17210</name>
</gene>